<keyword evidence="1" id="KW-0812">Transmembrane</keyword>
<reference evidence="2 3" key="1">
    <citation type="submission" date="2016-03" db="EMBL/GenBank/DDBJ databases">
        <title>Complete genome sequence of a soil Actinobacterium, Nocardioides dokdonensis FR1436.</title>
        <authorList>
            <person name="Kwon S.-K."/>
            <person name="Kim K."/>
            <person name="Kim J.F."/>
        </authorList>
    </citation>
    <scope>NUCLEOTIDE SEQUENCE [LARGE SCALE GENOMIC DNA]</scope>
    <source>
        <strain evidence="2 3">FR1436</strain>
    </source>
</reference>
<evidence type="ECO:0000256" key="1">
    <source>
        <dbReference type="SAM" id="Phobius"/>
    </source>
</evidence>
<organism evidence="2 3">
    <name type="scientific">Nocardioides dokdonensis FR1436</name>
    <dbReference type="NCBI Taxonomy" id="1300347"/>
    <lineage>
        <taxon>Bacteria</taxon>
        <taxon>Bacillati</taxon>
        <taxon>Actinomycetota</taxon>
        <taxon>Actinomycetes</taxon>
        <taxon>Propionibacteriales</taxon>
        <taxon>Nocardioidaceae</taxon>
        <taxon>Nocardioides</taxon>
    </lineage>
</organism>
<proteinExistence type="predicted"/>
<dbReference type="AlphaFoldDB" id="A0A1A9GFW3"/>
<sequence length="30" mass="3263">MSPLKPQQRRLIIPVALGLLLLLVLIAALV</sequence>
<accession>A0A1A9GFW3</accession>
<evidence type="ECO:0000313" key="2">
    <source>
        <dbReference type="EMBL" id="ANH37158.1"/>
    </source>
</evidence>
<protein>
    <submittedName>
        <fullName evidence="2">Uncharacterized protein</fullName>
    </submittedName>
</protein>
<gene>
    <name evidence="2" type="ORF">I601_0708</name>
</gene>
<keyword evidence="3" id="KW-1185">Reference proteome</keyword>
<keyword evidence="1" id="KW-0472">Membrane</keyword>
<name>A0A1A9GFW3_9ACTN</name>
<evidence type="ECO:0000313" key="3">
    <source>
        <dbReference type="Proteomes" id="UP000077868"/>
    </source>
</evidence>
<keyword evidence="1" id="KW-1133">Transmembrane helix</keyword>
<dbReference type="PATRIC" id="fig|1300347.3.peg.712"/>
<feature type="transmembrane region" description="Helical" evidence="1">
    <location>
        <begin position="12"/>
        <end position="29"/>
    </location>
</feature>
<dbReference type="EMBL" id="CP015079">
    <property type="protein sequence ID" value="ANH37158.1"/>
    <property type="molecule type" value="Genomic_DNA"/>
</dbReference>
<dbReference type="KEGG" id="ndk:I601_0708"/>
<dbReference type="Proteomes" id="UP000077868">
    <property type="component" value="Chromosome"/>
</dbReference>